<dbReference type="RefSeq" id="XP_045958733.1">
    <property type="nucleotide sequence ID" value="XM_046109172.1"/>
</dbReference>
<keyword evidence="2" id="KW-0732">Signal</keyword>
<sequence>MKHSVALLSAGIAAAAAQNQTSYLSRFADSFIRRGVELDYGYTQATLYLGFEKAYDLTKNETFYDWYQSQVEGILYPNGSIIDWNYSFHSLDEYRMGNNYLYWFNQTGDEKYKKAAQIVRTQLNGHPRTPTGGFWHREPTYPNQMWLDGIFMADTFYAKWTSQFDADNTTAWDDIVLQYDNIEEHTRNTTSGLLVHGYDESKVAVWANRVTGAAPLVWDRAVGWYFISLWETLQVFPQSHEGYARLLEYYTTLAAALKTAQDESGGFWLIMSEQYVGAKGNYIESSATAMFVLGWLRGIKSGYLDSADYLDAAKKGYNLLIDDFVVENGDGTLNWEGTVSVGSLNSNGTFEYYISVPLASNDFKGAGPFMLAAYEWESWASSA</sequence>
<dbReference type="Pfam" id="PF07470">
    <property type="entry name" value="Glyco_hydro_88"/>
    <property type="match status" value="1"/>
</dbReference>
<accession>A0A9P8ULN3</accession>
<name>A0A9P8ULN3_9PEZI</name>
<dbReference type="Proteomes" id="UP000758603">
    <property type="component" value="Unassembled WGS sequence"/>
</dbReference>
<keyword evidence="1 3" id="KW-0378">Hydrolase</keyword>
<evidence type="ECO:0000313" key="4">
    <source>
        <dbReference type="Proteomes" id="UP000758603"/>
    </source>
</evidence>
<dbReference type="OrthoDB" id="540611at2759"/>
<comment type="caution">
    <text evidence="3">The sequence shown here is derived from an EMBL/GenBank/DDBJ whole genome shotgun (WGS) entry which is preliminary data.</text>
</comment>
<dbReference type="AlphaFoldDB" id="A0A9P8ULN3"/>
<dbReference type="GO" id="GO:0005975">
    <property type="term" value="P:carbohydrate metabolic process"/>
    <property type="evidence" value="ECO:0007669"/>
    <property type="project" value="InterPro"/>
</dbReference>
<dbReference type="SUPFAM" id="SSF48208">
    <property type="entry name" value="Six-hairpin glycosidases"/>
    <property type="match status" value="1"/>
</dbReference>
<dbReference type="PANTHER" id="PTHR33886">
    <property type="entry name" value="UNSATURATED RHAMNOGALACTURONAN HYDROLASE (EUROFUNG)"/>
    <property type="match status" value="1"/>
</dbReference>
<dbReference type="GO" id="GO:0016787">
    <property type="term" value="F:hydrolase activity"/>
    <property type="evidence" value="ECO:0007669"/>
    <property type="project" value="UniProtKB-KW"/>
</dbReference>
<organism evidence="3 4">
    <name type="scientific">Truncatella angustata</name>
    <dbReference type="NCBI Taxonomy" id="152316"/>
    <lineage>
        <taxon>Eukaryota</taxon>
        <taxon>Fungi</taxon>
        <taxon>Dikarya</taxon>
        <taxon>Ascomycota</taxon>
        <taxon>Pezizomycotina</taxon>
        <taxon>Sordariomycetes</taxon>
        <taxon>Xylariomycetidae</taxon>
        <taxon>Amphisphaeriales</taxon>
        <taxon>Sporocadaceae</taxon>
        <taxon>Truncatella</taxon>
    </lineage>
</organism>
<feature type="signal peptide" evidence="2">
    <location>
        <begin position="1"/>
        <end position="17"/>
    </location>
</feature>
<dbReference type="InterPro" id="IPR052043">
    <property type="entry name" value="PolySaccharide_Degr_Enz"/>
</dbReference>
<evidence type="ECO:0000313" key="3">
    <source>
        <dbReference type="EMBL" id="KAH6654463.1"/>
    </source>
</evidence>
<reference evidence="3" key="1">
    <citation type="journal article" date="2021" name="Nat. Commun.">
        <title>Genetic determinants of endophytism in the Arabidopsis root mycobiome.</title>
        <authorList>
            <person name="Mesny F."/>
            <person name="Miyauchi S."/>
            <person name="Thiergart T."/>
            <person name="Pickel B."/>
            <person name="Atanasova L."/>
            <person name="Karlsson M."/>
            <person name="Huettel B."/>
            <person name="Barry K.W."/>
            <person name="Haridas S."/>
            <person name="Chen C."/>
            <person name="Bauer D."/>
            <person name="Andreopoulos W."/>
            <person name="Pangilinan J."/>
            <person name="LaButti K."/>
            <person name="Riley R."/>
            <person name="Lipzen A."/>
            <person name="Clum A."/>
            <person name="Drula E."/>
            <person name="Henrissat B."/>
            <person name="Kohler A."/>
            <person name="Grigoriev I.V."/>
            <person name="Martin F.M."/>
            <person name="Hacquard S."/>
        </authorList>
    </citation>
    <scope>NUCLEOTIDE SEQUENCE</scope>
    <source>
        <strain evidence="3">MPI-SDFR-AT-0073</strain>
    </source>
</reference>
<dbReference type="GeneID" id="70138063"/>
<dbReference type="InterPro" id="IPR008928">
    <property type="entry name" value="6-hairpin_glycosidase_sf"/>
</dbReference>
<dbReference type="PANTHER" id="PTHR33886:SF9">
    <property type="entry name" value="UNSATURATED RHAMNOGALACTURONAN HYDROLASE (EUROFUNG)"/>
    <property type="match status" value="1"/>
</dbReference>
<evidence type="ECO:0000256" key="2">
    <source>
        <dbReference type="SAM" id="SignalP"/>
    </source>
</evidence>
<protein>
    <submittedName>
        <fullName evidence="3">Cell wall glycosyl hydrolase YteR</fullName>
    </submittedName>
</protein>
<feature type="chain" id="PRO_5040427779" evidence="2">
    <location>
        <begin position="18"/>
        <end position="383"/>
    </location>
</feature>
<dbReference type="InterPro" id="IPR012341">
    <property type="entry name" value="6hp_glycosidase-like_sf"/>
</dbReference>
<gene>
    <name evidence="3" type="ORF">BKA67DRAFT_691480</name>
</gene>
<keyword evidence="4" id="KW-1185">Reference proteome</keyword>
<dbReference type="Gene3D" id="1.50.10.10">
    <property type="match status" value="1"/>
</dbReference>
<evidence type="ECO:0000256" key="1">
    <source>
        <dbReference type="ARBA" id="ARBA00022801"/>
    </source>
</evidence>
<dbReference type="InterPro" id="IPR010905">
    <property type="entry name" value="Glyco_hydro_88"/>
</dbReference>
<proteinExistence type="predicted"/>
<dbReference type="EMBL" id="JAGPXC010000004">
    <property type="protein sequence ID" value="KAH6654463.1"/>
    <property type="molecule type" value="Genomic_DNA"/>
</dbReference>